<evidence type="ECO:0000256" key="1">
    <source>
        <dbReference type="SAM" id="Coils"/>
    </source>
</evidence>
<dbReference type="InterPro" id="IPR024983">
    <property type="entry name" value="CHAT_dom"/>
</dbReference>
<dbReference type="Pfam" id="PF12770">
    <property type="entry name" value="CHAT"/>
    <property type="match status" value="1"/>
</dbReference>
<proteinExistence type="predicted"/>
<accession>A0A9X3ALK0</accession>
<organism evidence="3 4">
    <name type="scientific">Tsuneonella litorea</name>
    <dbReference type="NCBI Taxonomy" id="2976475"/>
    <lineage>
        <taxon>Bacteria</taxon>
        <taxon>Pseudomonadati</taxon>
        <taxon>Pseudomonadota</taxon>
        <taxon>Alphaproteobacteria</taxon>
        <taxon>Sphingomonadales</taxon>
        <taxon>Erythrobacteraceae</taxon>
        <taxon>Tsuneonella</taxon>
    </lineage>
</organism>
<dbReference type="EMBL" id="JAOAMV010000005">
    <property type="protein sequence ID" value="MCT2559398.1"/>
    <property type="molecule type" value="Genomic_DNA"/>
</dbReference>
<evidence type="ECO:0000259" key="2">
    <source>
        <dbReference type="Pfam" id="PF12770"/>
    </source>
</evidence>
<dbReference type="RefSeq" id="WP_259962293.1">
    <property type="nucleotide sequence ID" value="NZ_JAOAMV010000005.1"/>
</dbReference>
<comment type="caution">
    <text evidence="3">The sequence shown here is derived from an EMBL/GenBank/DDBJ whole genome shotgun (WGS) entry which is preliminary data.</text>
</comment>
<sequence length="940" mass="99874">MVTLQDFERAVARRCVDPGLGYVAVIIDAERGRGAYQLAAAPNAVGAAYQALRIVTGLDLPENATSDRRPIDVSSLEAPEESLARVNAEAGAESLDAILGRGTALNFRGLSADASRYLITTLGRLDDQASPITRASLMLEAGLADSNIQFFSSADKLFADAGALIATLDSDNQRILRAKLQSYLGLHALNQRDFETARRILRPLVNGTTSSGGALSDPNTLVQLNAVTASSDDIRSVISLGNEQDKRDAFLSVQAAWALSVAELSLGNAQSAQAALDRAQEKFSQLRAVLKAERIRDDGIMWMSARLFRQDGRIAAARGNYDAAFQSFDRAIADLTRGALARAGTGTEPAIAEFQLERAALVARAGRPQEEIDAAYEKAVDALLLAREESAAFATSALIPYLDRLAEQAEAGNTDAAAEYFQALQVSGEPGAARQISQLQTIVAADGITGSLLRDLEELQRSLTETDLLLAEARAAGQPTDALEQRRSDVQAQYFELDARVQADARLSPVTNRPASLAEVKSVLRDGEAYVRFNVIGDRIFGILIDTAKSHTIRPAQDVDDVLIVSKRLRDSIDGGIAYGRVPEFSVTNAVVLYRILFGEVDAHIETKSDLVVDGGQVLNGLSPAVLVTDPTAVLQFTRQADKLDYTNVAFLAKRLTTSVAISPRSFVASRTLSPSRAALPLIGFASPDPLPPGAATQDLIRVGPCLLTPATIGELTNRFAPIPAREIQLAATALQVGRAPVVSNTSFTDTAVLKMGASGGDLSNYKVLHFATHGLTEGQFGCPDAPAALLTSLGAGGSDMLLSFDEVARLRLDANLVVLSACETASAIGERALQLSGEAQPGATLEGLVRAFFSANARAVMATYWESSNRGDSEVFMQRFYASGRTNNIATALNTAQRELMSVQSSSHPFFWGGFFVVGDTDNSMLAGAPIDVAVAAGG</sequence>
<keyword evidence="1" id="KW-0175">Coiled coil</keyword>
<feature type="coiled-coil region" evidence="1">
    <location>
        <begin position="269"/>
        <end position="296"/>
    </location>
</feature>
<dbReference type="AlphaFoldDB" id="A0A9X3ALK0"/>
<evidence type="ECO:0000313" key="3">
    <source>
        <dbReference type="EMBL" id="MCT2559398.1"/>
    </source>
</evidence>
<reference evidence="3" key="1">
    <citation type="submission" date="2022-09" db="EMBL/GenBank/DDBJ databases">
        <title>The genome sequence of Tsuneonella sp. YG55.</title>
        <authorList>
            <person name="Liu Y."/>
        </authorList>
    </citation>
    <scope>NUCLEOTIDE SEQUENCE</scope>
    <source>
        <strain evidence="3">YG55</strain>
    </source>
</reference>
<feature type="domain" description="CHAT" evidence="2">
    <location>
        <begin position="592"/>
        <end position="921"/>
    </location>
</feature>
<evidence type="ECO:0000313" key="4">
    <source>
        <dbReference type="Proteomes" id="UP001142648"/>
    </source>
</evidence>
<protein>
    <submittedName>
        <fullName evidence="3">CHAT domain-containing protein</fullName>
    </submittedName>
</protein>
<name>A0A9X3ALK0_9SPHN</name>
<gene>
    <name evidence="3" type="ORF">N0B51_10450</name>
</gene>
<dbReference type="Proteomes" id="UP001142648">
    <property type="component" value="Unassembled WGS sequence"/>
</dbReference>
<keyword evidence="4" id="KW-1185">Reference proteome</keyword>